<gene>
    <name evidence="1" type="ORF">BSQ33_19250</name>
</gene>
<evidence type="ECO:0000313" key="1">
    <source>
        <dbReference type="EMBL" id="ASA57860.1"/>
    </source>
</evidence>
<evidence type="ECO:0008006" key="3">
    <source>
        <dbReference type="Google" id="ProtNLM"/>
    </source>
</evidence>
<accession>A0A1Z2SL21</accession>
<reference evidence="1 2" key="1">
    <citation type="submission" date="2016-12" db="EMBL/GenBank/DDBJ databases">
        <authorList>
            <person name="Song W.-J."/>
            <person name="Kurnit D.M."/>
        </authorList>
    </citation>
    <scope>NUCLEOTIDE SEQUENCE [LARGE SCALE GENOMIC DNA]</scope>
    <source>
        <strain evidence="1 2">ATCC 43942</strain>
    </source>
</reference>
<dbReference type="Proteomes" id="UP000196708">
    <property type="component" value="Chromosome 2"/>
</dbReference>
<organism evidence="1 2">
    <name type="scientific">Vibrio gazogenes</name>
    <dbReference type="NCBI Taxonomy" id="687"/>
    <lineage>
        <taxon>Bacteria</taxon>
        <taxon>Pseudomonadati</taxon>
        <taxon>Pseudomonadota</taxon>
        <taxon>Gammaproteobacteria</taxon>
        <taxon>Vibrionales</taxon>
        <taxon>Vibrionaceae</taxon>
        <taxon>Vibrio</taxon>
    </lineage>
</organism>
<name>A0A1Z2SL21_VIBGA</name>
<dbReference type="OrthoDB" id="6370363at2"/>
<protein>
    <recommendedName>
        <fullName evidence="3">CdiI immunity protein domain-containing protein</fullName>
    </recommendedName>
</protein>
<sequence>MPIPEPLKKVFESYCHVNATNIELLAEHYKYDNWSYSKPNIFKEQLRSAIENHSISIAEYDEITKEEFDSSEELYGWLIEIWNRVIGEPINIS</sequence>
<dbReference type="EMBL" id="CP018836">
    <property type="protein sequence ID" value="ASA57860.1"/>
    <property type="molecule type" value="Genomic_DNA"/>
</dbReference>
<proteinExistence type="predicted"/>
<evidence type="ECO:0000313" key="2">
    <source>
        <dbReference type="Proteomes" id="UP000196708"/>
    </source>
</evidence>
<dbReference type="KEGG" id="vga:BSQ33_19250"/>
<dbReference type="AlphaFoldDB" id="A0A1Z2SL21"/>
<dbReference type="RefSeq" id="WP_088134964.1">
    <property type="nucleotide sequence ID" value="NZ_CP018836.1"/>
</dbReference>